<reference evidence="1" key="1">
    <citation type="submission" date="2021-01" db="EMBL/GenBank/DDBJ databases">
        <authorList>
            <person name="Corre E."/>
            <person name="Pelletier E."/>
            <person name="Niang G."/>
            <person name="Scheremetjew M."/>
            <person name="Finn R."/>
            <person name="Kale V."/>
            <person name="Holt S."/>
            <person name="Cochrane G."/>
            <person name="Meng A."/>
            <person name="Brown T."/>
            <person name="Cohen L."/>
        </authorList>
    </citation>
    <scope>NUCLEOTIDE SEQUENCE</scope>
    <source>
        <strain evidence="1">379</strain>
    </source>
</reference>
<sequence>MSTSRRIHSPAFKVKLVEEALALPAACRIKPTCRKYPGVEPTQLRKWIKALDKLQAQAREESWKTAMLGSITTEAPASDLHSFQMLLESEPALGPVPATAFWQPALRACEEGEGGCGQACDLPGEEFEFLGAADVAAVLVGTIWEQPALLMQPMAVR</sequence>
<proteinExistence type="predicted"/>
<dbReference type="AlphaFoldDB" id="A0A7S3U0X8"/>
<dbReference type="EMBL" id="HBIR01061148">
    <property type="protein sequence ID" value="CAE0600042.1"/>
    <property type="molecule type" value="Transcribed_RNA"/>
</dbReference>
<name>A0A7S3U0X8_EMIHU</name>
<accession>A0A7S3U0X8</accession>
<protein>
    <submittedName>
        <fullName evidence="1">Uncharacterized protein</fullName>
    </submittedName>
</protein>
<organism evidence="1">
    <name type="scientific">Emiliania huxleyi</name>
    <name type="common">Coccolithophore</name>
    <name type="synonym">Pontosphaera huxleyi</name>
    <dbReference type="NCBI Taxonomy" id="2903"/>
    <lineage>
        <taxon>Eukaryota</taxon>
        <taxon>Haptista</taxon>
        <taxon>Haptophyta</taxon>
        <taxon>Prymnesiophyceae</taxon>
        <taxon>Isochrysidales</taxon>
        <taxon>Noelaerhabdaceae</taxon>
        <taxon>Emiliania</taxon>
    </lineage>
</organism>
<gene>
    <name evidence="1" type="ORF">EHUX00137_LOCUS47515</name>
</gene>
<evidence type="ECO:0000313" key="1">
    <source>
        <dbReference type="EMBL" id="CAE0600042.1"/>
    </source>
</evidence>